<evidence type="ECO:0000259" key="1">
    <source>
        <dbReference type="Pfam" id="PF07583"/>
    </source>
</evidence>
<protein>
    <recommendedName>
        <fullName evidence="4">DUF1553 domain-containing protein</fullName>
    </recommendedName>
</protein>
<dbReference type="PANTHER" id="PTHR35889:SF3">
    <property type="entry name" value="F-BOX DOMAIN-CONTAINING PROTEIN"/>
    <property type="match status" value="1"/>
</dbReference>
<evidence type="ECO:0000313" key="3">
    <source>
        <dbReference type="EMBL" id="ADI22902.1"/>
    </source>
</evidence>
<dbReference type="EMBL" id="GU568000">
    <property type="protein sequence ID" value="ADI22902.1"/>
    <property type="molecule type" value="Genomic_DNA"/>
</dbReference>
<feature type="domain" description="DUF1553" evidence="2">
    <location>
        <begin position="396"/>
        <end position="636"/>
    </location>
</feature>
<dbReference type="Pfam" id="PF07583">
    <property type="entry name" value="PSCyt2"/>
    <property type="match status" value="1"/>
</dbReference>
<reference evidence="3" key="1">
    <citation type="submission" date="2010-01" db="EMBL/GenBank/DDBJ databases">
        <title>Genome fragments of uncultured bacteria from the North Pacific subtropical Gyre.</title>
        <authorList>
            <person name="Pham V.D."/>
            <person name="Delong E.F."/>
        </authorList>
    </citation>
    <scope>NUCLEOTIDE SEQUENCE</scope>
</reference>
<feature type="domain" description="DUF1549" evidence="1">
    <location>
        <begin position="2"/>
        <end position="97"/>
    </location>
</feature>
<proteinExistence type="predicted"/>
<organism evidence="3">
    <name type="scientific">uncultured Rhizobium sp. HF0500_35F13</name>
    <dbReference type="NCBI Taxonomy" id="723627"/>
    <lineage>
        <taxon>Bacteria</taxon>
        <taxon>Pseudomonadati</taxon>
        <taxon>Pseudomonadota</taxon>
        <taxon>Alphaproteobacteria</taxon>
        <taxon>Hyphomicrobiales</taxon>
        <taxon>Rhizobiaceae</taxon>
        <taxon>Rhizobium/Agrobacterium group</taxon>
        <taxon>Rhizobium</taxon>
        <taxon>environmental samples</taxon>
    </lineage>
</organism>
<dbReference type="PANTHER" id="PTHR35889">
    <property type="entry name" value="CYCLOINULO-OLIGOSACCHARIDE FRUCTANOTRANSFERASE-RELATED"/>
    <property type="match status" value="1"/>
</dbReference>
<evidence type="ECO:0000259" key="2">
    <source>
        <dbReference type="Pfam" id="PF07587"/>
    </source>
</evidence>
<sequence length="663" mass="74739">MVEALNHDLPYDQFILQQLAADQLPNGDDRDLRAMGFLTVGPHFMNNAHDIVDDQIDVITRGLMGVTVSCARCHDHKYDPIPTADYYALYGVLRSSHEPLLPPLYEPPDDTEEYRAFATGMAEREKQLGDYIREKHAALVEDARSRIADYLMAAYGRRNQPPTDDFMLLTDTDDINPTMVLRYQVYLEEHQQQDDPVWSVWHRYAAIPDQQFEQRTPAVWQSMFGPGGTPPAQLNRLIHASLSSGPPDSMQQVAEAYAGVLKQVESRWQEIVAGQQGADPASTDLLDEDQRELHFELHGPRAAASVPLVFGWGLLALFPDRGTQEELKKRMKEVETWSVKTAGAPPRAMTLEENEVPFQARVFLRGNPHRLGEDVPPRFLHLLPGEPIELAGKGSRLQLARAIATAKNPLTARVIVNRIWTQYFGKGLVTTPSDFGLRSDPPSHPDLLDFLADRLFAEGPRRGSLKSIHRIILTSATYQQASLDRLKCEQRDPENRLLWKMNRLRLEYEPLRDSLLAVTGQLDLSIGGPPVNQLTDTWNGRRSLYGFIDRMDPAPLLTTFDVPNPVASSAQRSETTVTPQALYLMNHPFTREVAVRTLARPELQAAEGSADRIALLFQLILGRLPAAGERQMALDYLGDATTDSRWLHYVQMLLMTNEFAFRD</sequence>
<dbReference type="Pfam" id="PF07587">
    <property type="entry name" value="PSD1"/>
    <property type="match status" value="1"/>
</dbReference>
<dbReference type="AlphaFoldDB" id="E7C628"/>
<dbReference type="InterPro" id="IPR022655">
    <property type="entry name" value="DUF1553"/>
</dbReference>
<dbReference type="InterPro" id="IPR011444">
    <property type="entry name" value="DUF1549"/>
</dbReference>
<name>E7C628_9HYPH</name>
<accession>E7C628</accession>
<evidence type="ECO:0008006" key="4">
    <source>
        <dbReference type="Google" id="ProtNLM"/>
    </source>
</evidence>